<name>A0AA37GUD8_9PEZI</name>
<gene>
    <name evidence="2" type="ORF">ColLi_10291</name>
</gene>
<protein>
    <submittedName>
        <fullName evidence="2">Uncharacterized protein</fullName>
    </submittedName>
</protein>
<keyword evidence="1" id="KW-0732">Signal</keyword>
<dbReference type="Proteomes" id="UP001055172">
    <property type="component" value="Unassembled WGS sequence"/>
</dbReference>
<dbReference type="EMBL" id="BPPX01000026">
    <property type="protein sequence ID" value="GJC87453.1"/>
    <property type="molecule type" value="Genomic_DNA"/>
</dbReference>
<organism evidence="2 3">
    <name type="scientific">Colletotrichum liriopes</name>
    <dbReference type="NCBI Taxonomy" id="708192"/>
    <lineage>
        <taxon>Eukaryota</taxon>
        <taxon>Fungi</taxon>
        <taxon>Dikarya</taxon>
        <taxon>Ascomycota</taxon>
        <taxon>Pezizomycotina</taxon>
        <taxon>Sordariomycetes</taxon>
        <taxon>Hypocreomycetidae</taxon>
        <taxon>Glomerellales</taxon>
        <taxon>Glomerellaceae</taxon>
        <taxon>Colletotrichum</taxon>
        <taxon>Colletotrichum spaethianum species complex</taxon>
    </lineage>
</organism>
<evidence type="ECO:0000313" key="3">
    <source>
        <dbReference type="Proteomes" id="UP001055172"/>
    </source>
</evidence>
<feature type="chain" id="PRO_5041414474" evidence="1">
    <location>
        <begin position="20"/>
        <end position="90"/>
    </location>
</feature>
<evidence type="ECO:0000313" key="2">
    <source>
        <dbReference type="EMBL" id="GJC87453.1"/>
    </source>
</evidence>
<feature type="signal peptide" evidence="1">
    <location>
        <begin position="1"/>
        <end position="19"/>
    </location>
</feature>
<keyword evidence="3" id="KW-1185">Reference proteome</keyword>
<comment type="caution">
    <text evidence="2">The sequence shown here is derived from an EMBL/GenBank/DDBJ whole genome shotgun (WGS) entry which is preliminary data.</text>
</comment>
<accession>A0AA37GUD8</accession>
<evidence type="ECO:0000256" key="1">
    <source>
        <dbReference type="SAM" id="SignalP"/>
    </source>
</evidence>
<reference evidence="2 3" key="1">
    <citation type="submission" date="2021-07" db="EMBL/GenBank/DDBJ databases">
        <title>Genome data of Colletotrichum spaethianum.</title>
        <authorList>
            <person name="Utami Y.D."/>
            <person name="Hiruma K."/>
        </authorList>
    </citation>
    <scope>NUCLEOTIDE SEQUENCE [LARGE SCALE GENOMIC DNA]</scope>
    <source>
        <strain evidence="2 3">MAFF 242679</strain>
    </source>
</reference>
<dbReference type="AlphaFoldDB" id="A0AA37GUD8"/>
<proteinExistence type="predicted"/>
<sequence length="90" mass="9682">MKGVSLSALGLAGVAVGLATPKSYAVDRSYSLMSEAGTNFSVFEHAATNSRTRYVQDSGICETTKGVRQYSGYFDVGKLLRERIRDSPAI</sequence>